<feature type="region of interest" description="Disordered" evidence="1">
    <location>
        <begin position="26"/>
        <end position="46"/>
    </location>
</feature>
<evidence type="ECO:0000313" key="3">
    <source>
        <dbReference type="EMBL" id="KAF2679294.1"/>
    </source>
</evidence>
<dbReference type="Pfam" id="PF01426">
    <property type="entry name" value="BAH"/>
    <property type="match status" value="1"/>
</dbReference>
<dbReference type="EMBL" id="MU005604">
    <property type="protein sequence ID" value="KAF2679294.1"/>
    <property type="molecule type" value="Genomic_DNA"/>
</dbReference>
<feature type="domain" description="BAH" evidence="2">
    <location>
        <begin position="91"/>
        <end position="225"/>
    </location>
</feature>
<dbReference type="PROSITE" id="PS51038">
    <property type="entry name" value="BAH"/>
    <property type="match status" value="1"/>
</dbReference>
<dbReference type="InterPro" id="IPR013083">
    <property type="entry name" value="Znf_RING/FYVE/PHD"/>
</dbReference>
<dbReference type="SMART" id="SM00439">
    <property type="entry name" value="BAH"/>
    <property type="match status" value="1"/>
</dbReference>
<dbReference type="GO" id="GO:0003682">
    <property type="term" value="F:chromatin binding"/>
    <property type="evidence" value="ECO:0007669"/>
    <property type="project" value="InterPro"/>
</dbReference>
<feature type="compositionally biased region" description="Low complexity" evidence="1">
    <location>
        <begin position="347"/>
        <end position="361"/>
    </location>
</feature>
<keyword evidence="4" id="KW-1185">Reference proteome</keyword>
<sequence length="426" mass="46846">MDTRKGTKRKRSFNWANGFTLHALRKDPSKRLKSAEGTPTETAWNKTPLAGPILQESPFEGTDLNPTFHQVVPMRPWESTRRYRVFQFDGLKVKIGDNVYVKPDADQEGGTGAPVQGWVAKVLEIRAAPTRGEPGPEHAKPEHIYLRVCWYYRPEDLDGGRQPYHGDLELIASNDMAIINIETVDDKADVIHWQDDDDQSEELDDDRLFWRQTLDVTQTPPALSSLPTHCIDRAPANPDQLLIHCDSCPTWLHGPCLEKAALREVYESNGIPYRDDRAQFANTVSKKKGALPNPLAAKITTAASGKTSVTITDRREKLNTKEWDMPIKCLLCNAIIDAEEDDDDGQDSNSSSPSIFNSPSSRLPPIPATGPLAYEAADEDDEALVGAATRNAPKPSAPPAKLVPKKEKATHDAGAGKTPAASSSAS</sequence>
<gene>
    <name evidence="3" type="ORF">K458DRAFT_117615</name>
</gene>
<organism evidence="3 4">
    <name type="scientific">Lentithecium fluviatile CBS 122367</name>
    <dbReference type="NCBI Taxonomy" id="1168545"/>
    <lineage>
        <taxon>Eukaryota</taxon>
        <taxon>Fungi</taxon>
        <taxon>Dikarya</taxon>
        <taxon>Ascomycota</taxon>
        <taxon>Pezizomycotina</taxon>
        <taxon>Dothideomycetes</taxon>
        <taxon>Pleosporomycetidae</taxon>
        <taxon>Pleosporales</taxon>
        <taxon>Massarineae</taxon>
        <taxon>Lentitheciaceae</taxon>
        <taxon>Lentithecium</taxon>
    </lineage>
</organism>
<dbReference type="PANTHER" id="PTHR46364">
    <property type="entry name" value="OS08G0421900 PROTEIN"/>
    <property type="match status" value="1"/>
</dbReference>
<protein>
    <recommendedName>
        <fullName evidence="2">BAH domain-containing protein</fullName>
    </recommendedName>
</protein>
<dbReference type="CDD" id="cd04370">
    <property type="entry name" value="BAH"/>
    <property type="match status" value="1"/>
</dbReference>
<dbReference type="InterPro" id="IPR043151">
    <property type="entry name" value="BAH_sf"/>
</dbReference>
<reference evidence="3" key="1">
    <citation type="journal article" date="2020" name="Stud. Mycol.">
        <title>101 Dothideomycetes genomes: a test case for predicting lifestyles and emergence of pathogens.</title>
        <authorList>
            <person name="Haridas S."/>
            <person name="Albert R."/>
            <person name="Binder M."/>
            <person name="Bloem J."/>
            <person name="Labutti K."/>
            <person name="Salamov A."/>
            <person name="Andreopoulos B."/>
            <person name="Baker S."/>
            <person name="Barry K."/>
            <person name="Bills G."/>
            <person name="Bluhm B."/>
            <person name="Cannon C."/>
            <person name="Castanera R."/>
            <person name="Culley D."/>
            <person name="Daum C."/>
            <person name="Ezra D."/>
            <person name="Gonzalez J."/>
            <person name="Henrissat B."/>
            <person name="Kuo A."/>
            <person name="Liang C."/>
            <person name="Lipzen A."/>
            <person name="Lutzoni F."/>
            <person name="Magnuson J."/>
            <person name="Mondo S."/>
            <person name="Nolan M."/>
            <person name="Ohm R."/>
            <person name="Pangilinan J."/>
            <person name="Park H.-J."/>
            <person name="Ramirez L."/>
            <person name="Alfaro M."/>
            <person name="Sun H."/>
            <person name="Tritt A."/>
            <person name="Yoshinaga Y."/>
            <person name="Zwiers L.-H."/>
            <person name="Turgeon B."/>
            <person name="Goodwin S."/>
            <person name="Spatafora J."/>
            <person name="Crous P."/>
            <person name="Grigoriev I."/>
        </authorList>
    </citation>
    <scope>NUCLEOTIDE SEQUENCE</scope>
    <source>
        <strain evidence="3">CBS 122367</strain>
    </source>
</reference>
<evidence type="ECO:0000259" key="2">
    <source>
        <dbReference type="PROSITE" id="PS51038"/>
    </source>
</evidence>
<feature type="region of interest" description="Disordered" evidence="1">
    <location>
        <begin position="340"/>
        <end position="426"/>
    </location>
</feature>
<dbReference type="AlphaFoldDB" id="A0A6G1IM19"/>
<dbReference type="InterPro" id="IPR011011">
    <property type="entry name" value="Znf_FYVE_PHD"/>
</dbReference>
<dbReference type="Gene3D" id="3.30.40.10">
    <property type="entry name" value="Zinc/RING finger domain, C3HC4 (zinc finger)"/>
    <property type="match status" value="1"/>
</dbReference>
<dbReference type="SUPFAM" id="SSF57903">
    <property type="entry name" value="FYVE/PHD zinc finger"/>
    <property type="match status" value="1"/>
</dbReference>
<dbReference type="InterPro" id="IPR001025">
    <property type="entry name" value="BAH_dom"/>
</dbReference>
<dbReference type="OrthoDB" id="10259622at2759"/>
<evidence type="ECO:0000313" key="4">
    <source>
        <dbReference type="Proteomes" id="UP000799291"/>
    </source>
</evidence>
<evidence type="ECO:0000256" key="1">
    <source>
        <dbReference type="SAM" id="MobiDB-lite"/>
    </source>
</evidence>
<proteinExistence type="predicted"/>
<accession>A0A6G1IM19</accession>
<name>A0A6G1IM19_9PLEO</name>
<dbReference type="Proteomes" id="UP000799291">
    <property type="component" value="Unassembled WGS sequence"/>
</dbReference>
<dbReference type="Gene3D" id="2.30.30.490">
    <property type="match status" value="1"/>
</dbReference>